<evidence type="ECO:0000256" key="4">
    <source>
        <dbReference type="PROSITE-ProRule" id="PRU10055"/>
    </source>
</evidence>
<dbReference type="InterPro" id="IPR001360">
    <property type="entry name" value="Glyco_hydro_1"/>
</dbReference>
<dbReference type="SUPFAM" id="SSF51445">
    <property type="entry name" value="(Trans)glycosidases"/>
    <property type="match status" value="1"/>
</dbReference>
<dbReference type="InterPro" id="IPR018120">
    <property type="entry name" value="Glyco_hydro_1_AS"/>
</dbReference>
<dbReference type="InterPro" id="IPR017853">
    <property type="entry name" value="GH"/>
</dbReference>
<dbReference type="GO" id="GO:0005975">
    <property type="term" value="P:carbohydrate metabolic process"/>
    <property type="evidence" value="ECO:0007669"/>
    <property type="project" value="InterPro"/>
</dbReference>
<gene>
    <name evidence="6" type="ORF">H9727_01505</name>
</gene>
<dbReference type="PANTHER" id="PTHR10353:SF209">
    <property type="entry name" value="GALACTOLIPID GALACTOSYLTRANSFERASE SFR2, CHLOROPLASTIC"/>
    <property type="match status" value="1"/>
</dbReference>
<dbReference type="PRINTS" id="PR00131">
    <property type="entry name" value="GLHYDRLASE1"/>
</dbReference>
<keyword evidence="3" id="KW-0326">Glycosidase</keyword>
<accession>A0A9D2A6N8</accession>
<reference evidence="6" key="2">
    <citation type="submission" date="2021-04" db="EMBL/GenBank/DDBJ databases">
        <authorList>
            <person name="Gilroy R."/>
        </authorList>
    </citation>
    <scope>NUCLEOTIDE SEQUENCE</scope>
    <source>
        <strain evidence="6">CHK187-5294</strain>
    </source>
</reference>
<name>A0A9D2A6N8_9FIRM</name>
<proteinExistence type="inferred from homology"/>
<dbReference type="Gene3D" id="3.20.20.80">
    <property type="entry name" value="Glycosidases"/>
    <property type="match status" value="1"/>
</dbReference>
<reference evidence="6" key="1">
    <citation type="journal article" date="2021" name="PeerJ">
        <title>Extensive microbial diversity within the chicken gut microbiome revealed by metagenomics and culture.</title>
        <authorList>
            <person name="Gilroy R."/>
            <person name="Ravi A."/>
            <person name="Getino M."/>
            <person name="Pursley I."/>
            <person name="Horton D.L."/>
            <person name="Alikhan N.F."/>
            <person name="Baker D."/>
            <person name="Gharbi K."/>
            <person name="Hall N."/>
            <person name="Watson M."/>
            <person name="Adriaenssens E.M."/>
            <person name="Foster-Nyarko E."/>
            <person name="Jarju S."/>
            <person name="Secka A."/>
            <person name="Antonio M."/>
            <person name="Oren A."/>
            <person name="Chaudhuri R.R."/>
            <person name="La Ragione R."/>
            <person name="Hildebrand F."/>
            <person name="Pallen M.J."/>
        </authorList>
    </citation>
    <scope>NUCLEOTIDE SEQUENCE</scope>
    <source>
        <strain evidence="6">CHK187-5294</strain>
    </source>
</reference>
<dbReference type="Pfam" id="PF00232">
    <property type="entry name" value="Glyco_hydro_1"/>
    <property type="match status" value="1"/>
</dbReference>
<evidence type="ECO:0000256" key="3">
    <source>
        <dbReference type="ARBA" id="ARBA00023295"/>
    </source>
</evidence>
<protein>
    <submittedName>
        <fullName evidence="6">Family 1 glycosylhydrolase</fullName>
    </submittedName>
</protein>
<sequence>MTDVFALKDFSFPEDFLWGSATAAHQIEGNNIYSNNWYAEQQWRKKDPNAEVSGAACNHYNMVEEDIALVKSLGHRAFRLGAEWARIQPEEGVFDKEATEHYIRELALLKENGIKVFLTLVHTSIPLWFEKKGDWQKQENYTYFETYLEYIVPRLAPYVDFWNIFNEFNLGVSEYDLTRKFNCTIFHGKAYHLIRKYSRAPIGTAHAFVQQFGKRQGDKFDMAAQEWYDVLNHEFFFHAMRTGELVVPGIGGIFDREIKDTSDFWSVNLYTRDILDTRVKGILGKRFPFKETRMIPKEFYLEEFFPEAMYHCLNRLKDKPVYITENGVCADNDDFRIVWIAEYLSAVHEAIKAGVDVKGYLYWSLMDNWEWASWIPKFGLVSVDREHSFKRTPKPSAYFYKEIIENNGFRTDILKKYLKEMPRLQDYKL</sequence>
<evidence type="ECO:0000256" key="5">
    <source>
        <dbReference type="RuleBase" id="RU003690"/>
    </source>
</evidence>
<comment type="caution">
    <text evidence="6">The sequence shown here is derived from an EMBL/GenBank/DDBJ whole genome shotgun (WGS) entry which is preliminary data.</text>
</comment>
<dbReference type="PANTHER" id="PTHR10353">
    <property type="entry name" value="GLYCOSYL HYDROLASE"/>
    <property type="match status" value="1"/>
</dbReference>
<dbReference type="PROSITE" id="PS00572">
    <property type="entry name" value="GLYCOSYL_HYDROL_F1_1"/>
    <property type="match status" value="1"/>
</dbReference>
<dbReference type="AlphaFoldDB" id="A0A9D2A6N8"/>
<dbReference type="GO" id="GO:0008422">
    <property type="term" value="F:beta-glucosidase activity"/>
    <property type="evidence" value="ECO:0007669"/>
    <property type="project" value="TreeGrafter"/>
</dbReference>
<evidence type="ECO:0000313" key="7">
    <source>
        <dbReference type="Proteomes" id="UP000824132"/>
    </source>
</evidence>
<dbReference type="Proteomes" id="UP000824132">
    <property type="component" value="Unassembled WGS sequence"/>
</dbReference>
<feature type="active site" description="Nucleophile" evidence="4">
    <location>
        <position position="325"/>
    </location>
</feature>
<keyword evidence="2" id="KW-0378">Hydrolase</keyword>
<evidence type="ECO:0000256" key="1">
    <source>
        <dbReference type="ARBA" id="ARBA00010838"/>
    </source>
</evidence>
<dbReference type="EMBL" id="DXCL01000009">
    <property type="protein sequence ID" value="HIZ02943.1"/>
    <property type="molecule type" value="Genomic_DNA"/>
</dbReference>
<comment type="similarity">
    <text evidence="1 5">Belongs to the glycosyl hydrolase 1 family.</text>
</comment>
<organism evidence="6 7">
    <name type="scientific">Candidatus Borkfalkia avistercoris</name>
    <dbReference type="NCBI Taxonomy" id="2838504"/>
    <lineage>
        <taxon>Bacteria</taxon>
        <taxon>Bacillati</taxon>
        <taxon>Bacillota</taxon>
        <taxon>Clostridia</taxon>
        <taxon>Christensenellales</taxon>
        <taxon>Christensenellaceae</taxon>
        <taxon>Candidatus Borkfalkia</taxon>
    </lineage>
</organism>
<evidence type="ECO:0000313" key="6">
    <source>
        <dbReference type="EMBL" id="HIZ02943.1"/>
    </source>
</evidence>
<evidence type="ECO:0000256" key="2">
    <source>
        <dbReference type="ARBA" id="ARBA00022801"/>
    </source>
</evidence>